<evidence type="ECO:0000256" key="2">
    <source>
        <dbReference type="ARBA" id="ARBA00022630"/>
    </source>
</evidence>
<evidence type="ECO:0000256" key="5">
    <source>
        <dbReference type="SAM" id="MobiDB-lite"/>
    </source>
</evidence>
<reference evidence="7 8" key="1">
    <citation type="submission" date="2019-09" db="EMBL/GenBank/DDBJ databases">
        <title>Phylogeny of genus Pseudoclavibacter and closely related genus.</title>
        <authorList>
            <person name="Li Y."/>
        </authorList>
    </citation>
    <scope>NUCLEOTIDE SEQUENCE [LARGE SCALE GENOMIC DNA]</scope>
    <source>
        <strain evidence="7 8">JCM 16921</strain>
    </source>
</reference>
<dbReference type="InterPro" id="IPR036188">
    <property type="entry name" value="FAD/NAD-bd_sf"/>
</dbReference>
<protein>
    <submittedName>
        <fullName evidence="7">FAD-dependent oxidoreductase</fullName>
    </submittedName>
</protein>
<comment type="caution">
    <text evidence="7">The sequence shown here is derived from an EMBL/GenBank/DDBJ whole genome shotgun (WGS) entry which is preliminary data.</text>
</comment>
<accession>A0A7C8FVI9</accession>
<dbReference type="SUPFAM" id="SSF51905">
    <property type="entry name" value="FAD/NAD(P)-binding domain"/>
    <property type="match status" value="1"/>
</dbReference>
<evidence type="ECO:0000313" key="7">
    <source>
        <dbReference type="EMBL" id="KAB1633658.1"/>
    </source>
</evidence>
<dbReference type="SUPFAM" id="SSF54373">
    <property type="entry name" value="FAD-linked reductases, C-terminal domain"/>
    <property type="match status" value="1"/>
</dbReference>
<dbReference type="Gene3D" id="3.30.9.10">
    <property type="entry name" value="D-Amino Acid Oxidase, subunit A, domain 2"/>
    <property type="match status" value="1"/>
</dbReference>
<evidence type="ECO:0000256" key="1">
    <source>
        <dbReference type="ARBA" id="ARBA00001974"/>
    </source>
</evidence>
<dbReference type="InterPro" id="IPR045170">
    <property type="entry name" value="MTOX"/>
</dbReference>
<organism evidence="7 8">
    <name type="scientific">Pseudoclavibacter caeni</name>
    <dbReference type="NCBI Taxonomy" id="908846"/>
    <lineage>
        <taxon>Bacteria</taxon>
        <taxon>Bacillati</taxon>
        <taxon>Actinomycetota</taxon>
        <taxon>Actinomycetes</taxon>
        <taxon>Micrococcales</taxon>
        <taxon>Microbacteriaceae</taxon>
        <taxon>Pseudoclavibacter</taxon>
    </lineage>
</organism>
<dbReference type="InterPro" id="IPR006076">
    <property type="entry name" value="FAD-dep_OxRdtase"/>
</dbReference>
<comment type="cofactor">
    <cofactor evidence="1">
        <name>FAD</name>
        <dbReference type="ChEBI" id="CHEBI:57692"/>
    </cofactor>
</comment>
<dbReference type="EMBL" id="WBKA01000001">
    <property type="protein sequence ID" value="KAB1633658.1"/>
    <property type="molecule type" value="Genomic_DNA"/>
</dbReference>
<dbReference type="OrthoDB" id="9806257at2"/>
<proteinExistence type="predicted"/>
<name>A0A7C8FVI9_9MICO</name>
<dbReference type="GO" id="GO:0050660">
    <property type="term" value="F:flavin adenine dinucleotide binding"/>
    <property type="evidence" value="ECO:0007669"/>
    <property type="project" value="InterPro"/>
</dbReference>
<sequence>MTASPASRPEPAESPATPAAPAAPAAAPAAPQPTLQPALDFDHIVIGGGAMGSAAAWRLARAGRSVLLLERFTQVHLNGSSHGPSRNFNMASYTEGDYLDLVAEAGRIWHELEDETGERLLDVVGLVDHGAGEFDGHDELLRAHGFQAETLRPEEAHERWPGIRFDTRVLHAPEGGRLNPDRAIPAMQAAAARHDAVLRHETPARAIEPFDDGSGVRVVTDAGSATAHTVIVTAGAWARVLLDGLVDLPPLRVTQEQPAHFALADGGDGLDPATQERWPGFNHIPAPGDARTAWWRGEVYGMLTPGEGVKVGWHGAGPVVDPDHRDFAPEPAQMDDLRRYVREWLPGVDPDRFEPISCLYTTTPDEDFVVDRRGPIVVGAGFSGHGFKFTPAIGRMLAELATDPDARALPRFALGRFGL</sequence>
<keyword evidence="3" id="KW-0274">FAD</keyword>
<dbReference type="Gene3D" id="3.50.50.60">
    <property type="entry name" value="FAD/NAD(P)-binding domain"/>
    <property type="match status" value="1"/>
</dbReference>
<dbReference type="PANTHER" id="PTHR10961:SF7">
    <property type="entry name" value="FAD DEPENDENT OXIDOREDUCTASE DOMAIN-CONTAINING PROTEIN"/>
    <property type="match status" value="1"/>
</dbReference>
<keyword evidence="4" id="KW-0560">Oxidoreductase</keyword>
<dbReference type="RefSeq" id="WP_158035466.1">
    <property type="nucleotide sequence ID" value="NZ_BAAAZV010000018.1"/>
</dbReference>
<dbReference type="GO" id="GO:0008115">
    <property type="term" value="F:sarcosine oxidase activity"/>
    <property type="evidence" value="ECO:0007669"/>
    <property type="project" value="TreeGrafter"/>
</dbReference>
<dbReference type="AlphaFoldDB" id="A0A7C8FVI9"/>
<evidence type="ECO:0000313" key="8">
    <source>
        <dbReference type="Proteomes" id="UP000481339"/>
    </source>
</evidence>
<evidence type="ECO:0000259" key="6">
    <source>
        <dbReference type="Pfam" id="PF01266"/>
    </source>
</evidence>
<feature type="domain" description="FAD dependent oxidoreductase" evidence="6">
    <location>
        <begin position="42"/>
        <end position="400"/>
    </location>
</feature>
<evidence type="ECO:0000256" key="4">
    <source>
        <dbReference type="ARBA" id="ARBA00023002"/>
    </source>
</evidence>
<evidence type="ECO:0000256" key="3">
    <source>
        <dbReference type="ARBA" id="ARBA00022827"/>
    </source>
</evidence>
<dbReference type="PANTHER" id="PTHR10961">
    <property type="entry name" value="PEROXISOMAL SARCOSINE OXIDASE"/>
    <property type="match status" value="1"/>
</dbReference>
<feature type="region of interest" description="Disordered" evidence="5">
    <location>
        <begin position="1"/>
        <end position="34"/>
    </location>
</feature>
<keyword evidence="2" id="KW-0285">Flavoprotein</keyword>
<keyword evidence="8" id="KW-1185">Reference proteome</keyword>
<dbReference type="Proteomes" id="UP000481339">
    <property type="component" value="Unassembled WGS sequence"/>
</dbReference>
<dbReference type="Pfam" id="PF01266">
    <property type="entry name" value="DAO"/>
    <property type="match status" value="1"/>
</dbReference>
<gene>
    <name evidence="7" type="ORF">F8O02_01655</name>
</gene>